<sequence>MQLFGDIVVFIYLMLALCVGVYHLLKHVHNHSGWVLVTADTTLTVATMPMLFIFGMLVLTDLQLLS</sequence>
<gene>
    <name evidence="2" type="ORF">ACFP3T_11630</name>
</gene>
<keyword evidence="1" id="KW-1133">Transmembrane helix</keyword>
<evidence type="ECO:0008006" key="4">
    <source>
        <dbReference type="Google" id="ProtNLM"/>
    </source>
</evidence>
<dbReference type="Proteomes" id="UP001596253">
    <property type="component" value="Unassembled WGS sequence"/>
</dbReference>
<reference evidence="3" key="1">
    <citation type="journal article" date="2019" name="Int. J. Syst. Evol. Microbiol.">
        <title>The Global Catalogue of Microorganisms (GCM) 10K type strain sequencing project: providing services to taxonomists for standard genome sequencing and annotation.</title>
        <authorList>
            <consortium name="The Broad Institute Genomics Platform"/>
            <consortium name="The Broad Institute Genome Sequencing Center for Infectious Disease"/>
            <person name="Wu L."/>
            <person name="Ma J."/>
        </authorList>
    </citation>
    <scope>NUCLEOTIDE SEQUENCE [LARGE SCALE GENOMIC DNA]</scope>
    <source>
        <strain evidence="3">CCM 8932</strain>
    </source>
</reference>
<name>A0ABW1R827_9LACO</name>
<proteinExistence type="predicted"/>
<dbReference type="RefSeq" id="WP_137640587.1">
    <property type="nucleotide sequence ID" value="NZ_BJDK01000023.1"/>
</dbReference>
<organism evidence="2 3">
    <name type="scientific">Lactiplantibacillus dongliensis</name>
    <dbReference type="NCBI Taxonomy" id="2559919"/>
    <lineage>
        <taxon>Bacteria</taxon>
        <taxon>Bacillati</taxon>
        <taxon>Bacillota</taxon>
        <taxon>Bacilli</taxon>
        <taxon>Lactobacillales</taxon>
        <taxon>Lactobacillaceae</taxon>
        <taxon>Lactiplantibacillus</taxon>
    </lineage>
</organism>
<accession>A0ABW1R827</accession>
<keyword evidence="3" id="KW-1185">Reference proteome</keyword>
<keyword evidence="1" id="KW-0472">Membrane</keyword>
<comment type="caution">
    <text evidence="2">The sequence shown here is derived from an EMBL/GenBank/DDBJ whole genome shotgun (WGS) entry which is preliminary data.</text>
</comment>
<keyword evidence="1" id="KW-0812">Transmembrane</keyword>
<evidence type="ECO:0000313" key="3">
    <source>
        <dbReference type="Proteomes" id="UP001596253"/>
    </source>
</evidence>
<evidence type="ECO:0000313" key="2">
    <source>
        <dbReference type="EMBL" id="MFC6165324.1"/>
    </source>
</evidence>
<protein>
    <recommendedName>
        <fullName evidence="4">Integral membrane protein</fullName>
    </recommendedName>
</protein>
<dbReference type="EMBL" id="JBHSSD010000047">
    <property type="protein sequence ID" value="MFC6165324.1"/>
    <property type="molecule type" value="Genomic_DNA"/>
</dbReference>
<feature type="transmembrane region" description="Helical" evidence="1">
    <location>
        <begin position="7"/>
        <end position="25"/>
    </location>
</feature>
<evidence type="ECO:0000256" key="1">
    <source>
        <dbReference type="SAM" id="Phobius"/>
    </source>
</evidence>
<feature type="transmembrane region" description="Helical" evidence="1">
    <location>
        <begin position="45"/>
        <end position="65"/>
    </location>
</feature>